<evidence type="ECO:0000256" key="2">
    <source>
        <dbReference type="ARBA" id="ARBA00022448"/>
    </source>
</evidence>
<comment type="similarity">
    <text evidence="10 11">Belongs to the TonB-dependent receptor family.</text>
</comment>
<name>A0ABV3ZGS0_9BACT</name>
<keyword evidence="9 10" id="KW-0998">Cell outer membrane</keyword>
<keyword evidence="6 11" id="KW-0798">TonB box</keyword>
<keyword evidence="7 10" id="KW-0472">Membrane</keyword>
<dbReference type="Gene3D" id="2.40.170.20">
    <property type="entry name" value="TonB-dependent receptor, beta-barrel domain"/>
    <property type="match status" value="1"/>
</dbReference>
<keyword evidence="2 10" id="KW-0813">Transport</keyword>
<gene>
    <name evidence="14" type="ORF">QTN47_14655</name>
</gene>
<feature type="domain" description="TonB-dependent receptor plug" evidence="13">
    <location>
        <begin position="118"/>
        <end position="222"/>
    </location>
</feature>
<evidence type="ECO:0000256" key="7">
    <source>
        <dbReference type="ARBA" id="ARBA00023136"/>
    </source>
</evidence>
<comment type="caution">
    <text evidence="14">The sequence shown here is derived from an EMBL/GenBank/DDBJ whole genome shotgun (WGS) entry which is preliminary data.</text>
</comment>
<dbReference type="SUPFAM" id="SSF56935">
    <property type="entry name" value="Porins"/>
    <property type="match status" value="1"/>
</dbReference>
<dbReference type="CDD" id="cd01347">
    <property type="entry name" value="ligand_gated_channel"/>
    <property type="match status" value="1"/>
</dbReference>
<dbReference type="EMBL" id="JAULBC010000004">
    <property type="protein sequence ID" value="MEX6688745.1"/>
    <property type="molecule type" value="Genomic_DNA"/>
</dbReference>
<evidence type="ECO:0000313" key="15">
    <source>
        <dbReference type="Proteomes" id="UP001560573"/>
    </source>
</evidence>
<keyword evidence="4 10" id="KW-0812">Transmembrane</keyword>
<dbReference type="RefSeq" id="WP_369330154.1">
    <property type="nucleotide sequence ID" value="NZ_JAULBC010000004.1"/>
</dbReference>
<dbReference type="PANTHER" id="PTHR30069">
    <property type="entry name" value="TONB-DEPENDENT OUTER MEMBRANE RECEPTOR"/>
    <property type="match status" value="1"/>
</dbReference>
<dbReference type="InterPro" id="IPR012910">
    <property type="entry name" value="Plug_dom"/>
</dbReference>
<keyword evidence="8 14" id="KW-0675">Receptor</keyword>
<evidence type="ECO:0000256" key="11">
    <source>
        <dbReference type="RuleBase" id="RU003357"/>
    </source>
</evidence>
<comment type="subcellular location">
    <subcellularLocation>
        <location evidence="1 10">Cell outer membrane</location>
        <topology evidence="1 10">Multi-pass membrane protein</topology>
    </subcellularLocation>
</comment>
<dbReference type="Gene3D" id="2.170.130.10">
    <property type="entry name" value="TonB-dependent receptor, plug domain"/>
    <property type="match status" value="1"/>
</dbReference>
<evidence type="ECO:0000259" key="13">
    <source>
        <dbReference type="Pfam" id="PF07715"/>
    </source>
</evidence>
<dbReference type="InterPro" id="IPR039426">
    <property type="entry name" value="TonB-dep_rcpt-like"/>
</dbReference>
<evidence type="ECO:0000256" key="10">
    <source>
        <dbReference type="PROSITE-ProRule" id="PRU01360"/>
    </source>
</evidence>
<evidence type="ECO:0000256" key="4">
    <source>
        <dbReference type="ARBA" id="ARBA00022692"/>
    </source>
</evidence>
<dbReference type="PANTHER" id="PTHR30069:SF29">
    <property type="entry name" value="HEMOGLOBIN AND HEMOGLOBIN-HAPTOGLOBIN-BINDING PROTEIN 1-RELATED"/>
    <property type="match status" value="1"/>
</dbReference>
<dbReference type="InterPro" id="IPR036942">
    <property type="entry name" value="Beta-barrel_TonB_sf"/>
</dbReference>
<evidence type="ECO:0000259" key="12">
    <source>
        <dbReference type="Pfam" id="PF00593"/>
    </source>
</evidence>
<keyword evidence="5" id="KW-0732">Signal</keyword>
<dbReference type="InterPro" id="IPR000531">
    <property type="entry name" value="Beta-barrel_TonB"/>
</dbReference>
<evidence type="ECO:0000256" key="5">
    <source>
        <dbReference type="ARBA" id="ARBA00022729"/>
    </source>
</evidence>
<evidence type="ECO:0000256" key="6">
    <source>
        <dbReference type="ARBA" id="ARBA00023077"/>
    </source>
</evidence>
<evidence type="ECO:0000256" key="8">
    <source>
        <dbReference type="ARBA" id="ARBA00023170"/>
    </source>
</evidence>
<dbReference type="InterPro" id="IPR037066">
    <property type="entry name" value="Plug_dom_sf"/>
</dbReference>
<evidence type="ECO:0000256" key="1">
    <source>
        <dbReference type="ARBA" id="ARBA00004571"/>
    </source>
</evidence>
<evidence type="ECO:0000313" key="14">
    <source>
        <dbReference type="EMBL" id="MEX6688745.1"/>
    </source>
</evidence>
<dbReference type="Proteomes" id="UP001560573">
    <property type="component" value="Unassembled WGS sequence"/>
</dbReference>
<evidence type="ECO:0000256" key="3">
    <source>
        <dbReference type="ARBA" id="ARBA00022452"/>
    </source>
</evidence>
<evidence type="ECO:0000256" key="9">
    <source>
        <dbReference type="ARBA" id="ARBA00023237"/>
    </source>
</evidence>
<accession>A0ABV3ZGS0</accession>
<dbReference type="PROSITE" id="PS52016">
    <property type="entry name" value="TONB_DEPENDENT_REC_3"/>
    <property type="match status" value="1"/>
</dbReference>
<dbReference type="Pfam" id="PF00593">
    <property type="entry name" value="TonB_dep_Rec_b-barrel"/>
    <property type="match status" value="1"/>
</dbReference>
<dbReference type="Pfam" id="PF07715">
    <property type="entry name" value="Plug"/>
    <property type="match status" value="1"/>
</dbReference>
<proteinExistence type="inferred from homology"/>
<protein>
    <submittedName>
        <fullName evidence="14">TonB-dependent receptor</fullName>
    </submittedName>
</protein>
<reference evidence="14 15" key="1">
    <citation type="submission" date="2023-07" db="EMBL/GenBank/DDBJ databases">
        <authorList>
            <person name="Lian W.-H."/>
        </authorList>
    </citation>
    <scope>NUCLEOTIDE SEQUENCE [LARGE SCALE GENOMIC DNA]</scope>
    <source>
        <strain evidence="14 15">SYSU DXS3180</strain>
    </source>
</reference>
<keyword evidence="15" id="KW-1185">Reference proteome</keyword>
<sequence>MKSLLLIFLSTLVLKSNGQNKLVSIIVKDNIKASTLNKCSIFSLNSAVSGVTDDFGVFSFPAAKVKSGDKIVVSFTGFKNDTILISGEKSIYRVFLQPAQQLLEEVVVTGVSKATHIKENPVAVISVSSRTIEKTIESNIIDVLTKNVPGLTAVKTGPNISKPFIRGLGYNRVLTLYDGIRQEGQQWGDEHGIEVDGYNLERAEVIKGPASLMFGSDALAGVVSLIPRLPKEKDGKLHGKFTSEYQSNNGLIGNGIRLDYSSEHWMFVGRGSYRLAKNYTNKADGRVYNTGFKETNLAFTAGYNSPKGFTTLNATLYDNLQGIPDGSRDSLTRQFTKQVLEMPLDDIKKRPVVTDDELNGYALSPLHQHIQHYRIYTNNQYRIATGMLDANVAFQQNIRREYNHPTETNQAGLFVRLNTINYSMAYTESGITNMDISVGVNGMYQSNVNRNGTDFPIPDYRLFDAGIFGHAKWKYNKWTISGGVRYDTRQLKGNDFYVAKNPATGFEHQVFPPDTANARPQFPALRQSFQGTSLSFGITYQLNNHINLKANIARGYRAPNITEIASNGLDPGAHIVYIGNRNFLPEFSLQEDIGVGLEYPDLSASLSLFNNSVQQYIYLAQVVDAQGNPVIVEGNKTFQYQQASAHLYGLEAILNLHPKNLTGFSFNNAFSAIRGINTKPDFKNTGVQGEYLPFIPPLKLLSSVNQQIKTSSKVLRQISLTAEADVNAAQNRFMALYQTETATPGYTLVNFSTGADIYYGKNNCVQLQLQVNNLFNAVYQSNLSRLKYFEYYTASPNGRSGIYGMGRNVCVKVVVGL</sequence>
<keyword evidence="3 10" id="KW-1134">Transmembrane beta strand</keyword>
<organism evidence="14 15">
    <name type="scientific">Danxiaibacter flavus</name>
    <dbReference type="NCBI Taxonomy" id="3049108"/>
    <lineage>
        <taxon>Bacteria</taxon>
        <taxon>Pseudomonadati</taxon>
        <taxon>Bacteroidota</taxon>
        <taxon>Chitinophagia</taxon>
        <taxon>Chitinophagales</taxon>
        <taxon>Chitinophagaceae</taxon>
        <taxon>Danxiaibacter</taxon>
    </lineage>
</organism>
<feature type="domain" description="TonB-dependent receptor-like beta-barrel" evidence="12">
    <location>
        <begin position="296"/>
        <end position="774"/>
    </location>
</feature>